<comment type="similarity">
    <text evidence="2 6">Belongs to the CTL (choline transporter-like) family.</text>
</comment>
<evidence type="ECO:0000256" key="3">
    <source>
        <dbReference type="ARBA" id="ARBA00022692"/>
    </source>
</evidence>
<evidence type="ECO:0000256" key="6">
    <source>
        <dbReference type="RuleBase" id="RU368066"/>
    </source>
</evidence>
<evidence type="ECO:0000256" key="2">
    <source>
        <dbReference type="ARBA" id="ARBA00007168"/>
    </source>
</evidence>
<keyword evidence="3 6" id="KW-0812">Transmembrane</keyword>
<proteinExistence type="inferred from homology"/>
<feature type="transmembrane region" description="Helical" evidence="6">
    <location>
        <begin position="524"/>
        <end position="547"/>
    </location>
</feature>
<dbReference type="PANTHER" id="PTHR12385:SF4">
    <property type="entry name" value="PROTEIN PNS1"/>
    <property type="match status" value="1"/>
</dbReference>
<comment type="function">
    <text evidence="6">Choline transporter.</text>
</comment>
<comment type="subcellular location">
    <subcellularLocation>
        <location evidence="6">Cell membrane</location>
        <topology evidence="6">Multi-pass membrane protein</topology>
    </subcellularLocation>
    <subcellularLocation>
        <location evidence="1">Membrane</location>
        <topology evidence="1">Multi-pass membrane protein</topology>
    </subcellularLocation>
</comment>
<feature type="transmembrane region" description="Helical" evidence="6">
    <location>
        <begin position="269"/>
        <end position="287"/>
    </location>
</feature>
<feature type="region of interest" description="Disordered" evidence="7">
    <location>
        <begin position="144"/>
        <end position="179"/>
    </location>
</feature>
<accession>A0A7S4HJI8</accession>
<dbReference type="GO" id="GO:0022857">
    <property type="term" value="F:transmembrane transporter activity"/>
    <property type="evidence" value="ECO:0007669"/>
    <property type="project" value="UniProtKB-UniRule"/>
</dbReference>
<feature type="compositionally biased region" description="Acidic residues" evidence="7">
    <location>
        <begin position="156"/>
        <end position="178"/>
    </location>
</feature>
<gene>
    <name evidence="8" type="ORF">OAUR00152_LOCUS776</name>
</gene>
<evidence type="ECO:0000256" key="5">
    <source>
        <dbReference type="ARBA" id="ARBA00023136"/>
    </source>
</evidence>
<evidence type="ECO:0000256" key="1">
    <source>
        <dbReference type="ARBA" id="ARBA00004141"/>
    </source>
</evidence>
<evidence type="ECO:0000256" key="7">
    <source>
        <dbReference type="SAM" id="MobiDB-lite"/>
    </source>
</evidence>
<dbReference type="Pfam" id="PF04515">
    <property type="entry name" value="Choline_transpo"/>
    <property type="match status" value="1"/>
</dbReference>
<reference evidence="8" key="1">
    <citation type="submission" date="2021-01" db="EMBL/GenBank/DDBJ databases">
        <authorList>
            <person name="Corre E."/>
            <person name="Pelletier E."/>
            <person name="Niang G."/>
            <person name="Scheremetjew M."/>
            <person name="Finn R."/>
            <person name="Kale V."/>
            <person name="Holt S."/>
            <person name="Cochrane G."/>
            <person name="Meng A."/>
            <person name="Brown T."/>
            <person name="Cohen L."/>
        </authorList>
    </citation>
    <scope>NUCLEOTIDE SEQUENCE</scope>
    <source>
        <strain evidence="8">Isolate 1302-5</strain>
    </source>
</reference>
<name>A0A7S4HJI8_9STRA</name>
<dbReference type="PANTHER" id="PTHR12385">
    <property type="entry name" value="CHOLINE TRANSPORTER-LIKE (SLC FAMILY 44)"/>
    <property type="match status" value="1"/>
</dbReference>
<organism evidence="8">
    <name type="scientific">Odontella aurita</name>
    <dbReference type="NCBI Taxonomy" id="265563"/>
    <lineage>
        <taxon>Eukaryota</taxon>
        <taxon>Sar</taxon>
        <taxon>Stramenopiles</taxon>
        <taxon>Ochrophyta</taxon>
        <taxon>Bacillariophyta</taxon>
        <taxon>Mediophyceae</taxon>
        <taxon>Biddulphiophycidae</taxon>
        <taxon>Eupodiscales</taxon>
        <taxon>Odontellaceae</taxon>
        <taxon>Odontella</taxon>
    </lineage>
</organism>
<sequence length="641" mass="69579">MASKQGKYAGVPTDQPVVVGAPVEESGADSKIAKAEPFQIGSIDDNEEHHENEFVNDEGGKVYGGIVGGGAASNETWTKGSVQSPAYRDVWFAIVFVAQFLVVVALAIAFGSEAQSFMKKQAIDQSRRMGRALYYAGDSLGRGLKKHKHDDTETPAVEEEQEDEKMDDDSERFEDLYNDDTTNNEETASAFASNNQNFNNGDDVQPPPEAFFPFVIIASVIAAPILAVVALGYMSRNAAQLIRASLYIAVGLNVIFFFFALLAGVPLSAIIHAIFAALLACYAKAVWHRIPYAAANLRSAIVAVKANMGVSLVAFSSIPASVIWLFTWVFSFGGTLTRDFMYTTREVQTTSQWDSENSSGTHMETTISGAGIVVIFAFILSLHWTHQVINGVVRATIAGVIGTWWFSPLEASSFCSSAVRDSLARSLTYSFGSICFGSLIVAIVETLRAWLRGAASRNRNGIVRLIAQCLLLWVERIVEYFNKWAFVYVGLYGYSYLEAGKSVMTLFRDRGWTAIISDNLVNRVLALACLAIGLIVALVSVIAGLLTGVTGGWLGWLAVAAWIGFFVGFILSGIMMGVLSGSVDSIIVCYAEAPMKFKENHPHLHREMEDTWTSAWPDVTLTPVAMAVPLGGPNARDAPLN</sequence>
<dbReference type="GO" id="GO:0005886">
    <property type="term" value="C:plasma membrane"/>
    <property type="evidence" value="ECO:0007669"/>
    <property type="project" value="UniProtKB-SubCell"/>
</dbReference>
<evidence type="ECO:0000313" key="8">
    <source>
        <dbReference type="EMBL" id="CAE2201162.1"/>
    </source>
</evidence>
<keyword evidence="5 6" id="KW-0472">Membrane</keyword>
<dbReference type="InterPro" id="IPR007603">
    <property type="entry name" value="Choline_transptr-like"/>
</dbReference>
<feature type="transmembrane region" description="Helical" evidence="6">
    <location>
        <begin position="210"/>
        <end position="233"/>
    </location>
</feature>
<feature type="transmembrane region" description="Helical" evidence="6">
    <location>
        <begin position="245"/>
        <end position="263"/>
    </location>
</feature>
<evidence type="ECO:0000256" key="4">
    <source>
        <dbReference type="ARBA" id="ARBA00022989"/>
    </source>
</evidence>
<dbReference type="AlphaFoldDB" id="A0A7S4HJI8"/>
<feature type="transmembrane region" description="Helical" evidence="6">
    <location>
        <begin position="90"/>
        <end position="110"/>
    </location>
</feature>
<feature type="transmembrane region" description="Helical" evidence="6">
    <location>
        <begin position="391"/>
        <end position="407"/>
    </location>
</feature>
<feature type="transmembrane region" description="Helical" evidence="6">
    <location>
        <begin position="308"/>
        <end position="330"/>
    </location>
</feature>
<dbReference type="EMBL" id="HBKQ01001102">
    <property type="protein sequence ID" value="CAE2201162.1"/>
    <property type="molecule type" value="Transcribed_RNA"/>
</dbReference>
<feature type="transmembrane region" description="Helical" evidence="6">
    <location>
        <begin position="553"/>
        <end position="579"/>
    </location>
</feature>
<keyword evidence="4 6" id="KW-1133">Transmembrane helix</keyword>
<protein>
    <recommendedName>
        <fullName evidence="6">Choline transporter-like protein</fullName>
    </recommendedName>
</protein>
<feature type="transmembrane region" description="Helical" evidence="6">
    <location>
        <begin position="427"/>
        <end position="450"/>
    </location>
</feature>
<feature type="transmembrane region" description="Helical" evidence="6">
    <location>
        <begin position="366"/>
        <end position="384"/>
    </location>
</feature>